<proteinExistence type="predicted"/>
<dbReference type="InterPro" id="IPR036397">
    <property type="entry name" value="RNaseH_sf"/>
</dbReference>
<keyword evidence="4" id="KW-1185">Reference proteome</keyword>
<dbReference type="PROSITE" id="PS50879">
    <property type="entry name" value="RNASE_H_1"/>
    <property type="match status" value="1"/>
</dbReference>
<evidence type="ECO:0000313" key="4">
    <source>
        <dbReference type="Proteomes" id="UP000230002"/>
    </source>
</evidence>
<evidence type="ECO:0000259" key="2">
    <source>
        <dbReference type="PROSITE" id="PS50879"/>
    </source>
</evidence>
<dbReference type="SUPFAM" id="SSF53098">
    <property type="entry name" value="Ribonuclease H-like"/>
    <property type="match status" value="1"/>
</dbReference>
<dbReference type="AlphaFoldDB" id="A0A2G8S5N5"/>
<dbReference type="OrthoDB" id="3044497at2759"/>
<dbReference type="PANTHER" id="PTHR33481:SF1">
    <property type="entry name" value="ENDONUCLEASE_EXONUCLEASE_PHOSPHATASE DOMAIN-CONTAINING PROTEIN-RELATED"/>
    <property type="match status" value="1"/>
</dbReference>
<feature type="region of interest" description="Disordered" evidence="1">
    <location>
        <begin position="624"/>
        <end position="648"/>
    </location>
</feature>
<evidence type="ECO:0000313" key="3">
    <source>
        <dbReference type="EMBL" id="PIL29086.1"/>
    </source>
</evidence>
<dbReference type="GO" id="GO:0003676">
    <property type="term" value="F:nucleic acid binding"/>
    <property type="evidence" value="ECO:0007669"/>
    <property type="project" value="InterPro"/>
</dbReference>
<evidence type="ECO:0000256" key="1">
    <source>
        <dbReference type="SAM" id="MobiDB-lite"/>
    </source>
</evidence>
<dbReference type="STRING" id="1077348.A0A2G8S5N5"/>
<comment type="caution">
    <text evidence="3">The sequence shown here is derived from an EMBL/GenBank/DDBJ whole genome shotgun (WGS) entry which is preliminary data.</text>
</comment>
<dbReference type="GO" id="GO:0004523">
    <property type="term" value="F:RNA-DNA hybrid ribonuclease activity"/>
    <property type="evidence" value="ECO:0007669"/>
    <property type="project" value="InterPro"/>
</dbReference>
<reference evidence="3 4" key="1">
    <citation type="journal article" date="2015" name="Sci. Rep.">
        <title>Chromosome-level genome map provides insights into diverse defense mechanisms in the medicinal fungus Ganoderma sinense.</title>
        <authorList>
            <person name="Zhu Y."/>
            <person name="Xu J."/>
            <person name="Sun C."/>
            <person name="Zhou S."/>
            <person name="Xu H."/>
            <person name="Nelson D.R."/>
            <person name="Qian J."/>
            <person name="Song J."/>
            <person name="Luo H."/>
            <person name="Xiang L."/>
            <person name="Li Y."/>
            <person name="Xu Z."/>
            <person name="Ji A."/>
            <person name="Wang L."/>
            <person name="Lu S."/>
            <person name="Hayward A."/>
            <person name="Sun W."/>
            <person name="Li X."/>
            <person name="Schwartz D.C."/>
            <person name="Wang Y."/>
            <person name="Chen S."/>
        </authorList>
    </citation>
    <scope>NUCLEOTIDE SEQUENCE [LARGE SCALE GENOMIC DNA]</scope>
    <source>
        <strain evidence="3 4">ZZ0214-1</strain>
    </source>
</reference>
<dbReference type="EMBL" id="AYKW01000023">
    <property type="protein sequence ID" value="PIL29086.1"/>
    <property type="molecule type" value="Genomic_DNA"/>
</dbReference>
<gene>
    <name evidence="3" type="ORF">GSI_09134</name>
</gene>
<dbReference type="InterPro" id="IPR002156">
    <property type="entry name" value="RNaseH_domain"/>
</dbReference>
<accession>A0A2G8S5N5</accession>
<dbReference type="Gene3D" id="3.30.420.10">
    <property type="entry name" value="Ribonuclease H-like superfamily/Ribonuclease H"/>
    <property type="match status" value="1"/>
</dbReference>
<protein>
    <recommendedName>
        <fullName evidence="2">RNase H type-1 domain-containing protein</fullName>
    </recommendedName>
</protein>
<dbReference type="InterPro" id="IPR012337">
    <property type="entry name" value="RNaseH-like_sf"/>
</dbReference>
<dbReference type="PANTHER" id="PTHR33481">
    <property type="entry name" value="REVERSE TRANSCRIPTASE"/>
    <property type="match status" value="1"/>
</dbReference>
<feature type="domain" description="RNase H type-1" evidence="2">
    <location>
        <begin position="307"/>
        <end position="453"/>
    </location>
</feature>
<dbReference type="Pfam" id="PF00075">
    <property type="entry name" value="RNase_H"/>
    <property type="match status" value="1"/>
</dbReference>
<dbReference type="Proteomes" id="UP000230002">
    <property type="component" value="Unassembled WGS sequence"/>
</dbReference>
<organism evidence="3 4">
    <name type="scientific">Ganoderma sinense ZZ0214-1</name>
    <dbReference type="NCBI Taxonomy" id="1077348"/>
    <lineage>
        <taxon>Eukaryota</taxon>
        <taxon>Fungi</taxon>
        <taxon>Dikarya</taxon>
        <taxon>Basidiomycota</taxon>
        <taxon>Agaricomycotina</taxon>
        <taxon>Agaricomycetes</taxon>
        <taxon>Polyporales</taxon>
        <taxon>Polyporaceae</taxon>
        <taxon>Ganoderma</taxon>
    </lineage>
</organism>
<dbReference type="CDD" id="cd09276">
    <property type="entry name" value="Rnase_HI_RT_non_LTR"/>
    <property type="match status" value="1"/>
</dbReference>
<sequence>MCMLGVPSVVMDWLRRKLTGRRTRLKFDDYESAPFNIHSGIDQGCPLSVILYGFFNTFLINSASVKHGEIAVGSMDDVALITVGRNFADTHAKLQDFFARPGGASEWSASHNSHFSLDKFGLLNMTCKVSDALGPHLNLSDATIAPSSHHRFLGVLVDHRLRFHQHTAAALGKGMVWVTALHRLAHSHMLYAIDTFITPITKPDGTQHCRGSVGAVKKLGRVHREAVILITVPHPLISHVQCAAARYVKRHCSQLHELLNAYVSPDTPVRMEKMCPARFHPDTTPAAQVLTFDDRDRALDEDEKWMREHKVSVYTDSSERDNMVGAAAVLVRRDTAHKRTLRYHLGPSSEYGIYEAEIVGVIMGTELLRTERTVINGPSVAQDNKSSIEASQQIRTRPSHYLTDYLLQRAEVLRMRGMTASVQHPELTLRWVPGHKGVKGNELTDLEAKHATRGVVENSSNRRLPCLLRRPLPISAAKVKLAYLQSLNEKATKSWRDSLRGRRFLSIDPALPSPKYMKSIKSLSRRQAAVLFQLHSGHAPLNAHLHRISHAPSSTCPTCNSAPETVLHYLLICPAYANARNRYLSGMGRCSRDLSALLGTPDAWLPLLHYVGATRRLAHTFGNVAPQQEQHEQQQVPGAARRRGRTSG</sequence>
<name>A0A2G8S5N5_9APHY</name>